<dbReference type="Pfam" id="PF18052">
    <property type="entry name" value="Rx_N"/>
    <property type="match status" value="1"/>
</dbReference>
<evidence type="ECO:0000259" key="5">
    <source>
        <dbReference type="Pfam" id="PF00931"/>
    </source>
</evidence>
<evidence type="ECO:0008006" key="10">
    <source>
        <dbReference type="Google" id="ProtNLM"/>
    </source>
</evidence>
<keyword evidence="4" id="KW-0067">ATP-binding</keyword>
<feature type="domain" description="NB-ARC" evidence="5">
    <location>
        <begin position="149"/>
        <end position="321"/>
    </location>
</feature>
<organism evidence="8 9">
    <name type="scientific">Quercus rubra</name>
    <name type="common">Northern red oak</name>
    <name type="synonym">Quercus borealis</name>
    <dbReference type="NCBI Taxonomy" id="3512"/>
    <lineage>
        <taxon>Eukaryota</taxon>
        <taxon>Viridiplantae</taxon>
        <taxon>Streptophyta</taxon>
        <taxon>Embryophyta</taxon>
        <taxon>Tracheophyta</taxon>
        <taxon>Spermatophyta</taxon>
        <taxon>Magnoliopsida</taxon>
        <taxon>eudicotyledons</taxon>
        <taxon>Gunneridae</taxon>
        <taxon>Pentapetalae</taxon>
        <taxon>rosids</taxon>
        <taxon>fabids</taxon>
        <taxon>Fagales</taxon>
        <taxon>Fagaceae</taxon>
        <taxon>Quercus</taxon>
    </lineage>
</organism>
<keyword evidence="9" id="KW-1185">Reference proteome</keyword>
<dbReference type="Pfam" id="PF23559">
    <property type="entry name" value="WHD_DRP"/>
    <property type="match status" value="1"/>
</dbReference>
<keyword evidence="3" id="KW-0611">Plant defense</keyword>
<feature type="domain" description="Disease resistance N-terminal" evidence="6">
    <location>
        <begin position="7"/>
        <end position="74"/>
    </location>
</feature>
<dbReference type="FunFam" id="1.10.10.10:FF:000322">
    <property type="entry name" value="Probable disease resistance protein At1g63360"/>
    <property type="match status" value="1"/>
</dbReference>
<dbReference type="PANTHER" id="PTHR36766">
    <property type="entry name" value="PLANT BROAD-SPECTRUM MILDEW RESISTANCE PROTEIN RPW8"/>
    <property type="match status" value="1"/>
</dbReference>
<evidence type="ECO:0000259" key="7">
    <source>
        <dbReference type="Pfam" id="PF23559"/>
    </source>
</evidence>
<dbReference type="Proteomes" id="UP001324115">
    <property type="component" value="Unassembled WGS sequence"/>
</dbReference>
<comment type="caution">
    <text evidence="8">The sequence shown here is derived from an EMBL/GenBank/DDBJ whole genome shotgun (WGS) entry which is preliminary data.</text>
</comment>
<dbReference type="InterPro" id="IPR041118">
    <property type="entry name" value="Rx_N"/>
</dbReference>
<dbReference type="Gene3D" id="3.40.50.300">
    <property type="entry name" value="P-loop containing nucleotide triphosphate hydrolases"/>
    <property type="match status" value="1"/>
</dbReference>
<dbReference type="Gene3D" id="1.10.10.10">
    <property type="entry name" value="Winged helix-like DNA-binding domain superfamily/Winged helix DNA-binding domain"/>
    <property type="match status" value="1"/>
</dbReference>
<gene>
    <name evidence="8" type="ORF">RGQ29_007026</name>
</gene>
<sequence>MELLGAWELSSTILTLKSTMSAIRSVVKYAEETQWNNEVIMDWLGKLKDVACDADNVLDEFSTEALMRKVEREKGATSQVSRFFSLPNRLIFRMKMAHKLKNVRDRLDAISRERSDFQLKEGLINTEVVDVQRRKTCSLVNESGIYGRDEEKEKIIEVLLTNVSDDQDNLAIYAVWGMGGLGKTTLAQLIYNDVRVEKHFELRIWVCVSVDFQISKLLRVIIESIDLVACSISELDLQQKLLQEKLRGRRFLLVLDDVWNEDYEEWDRLKHMLTCGAKGSMLIVTTRIEPVARMMATVLPIHHMGFLSDDDSWSLFKGRAFGMGGVEENSELEAIGKEIVKKCGGVPLAIKALGSLMSLKSSTNDWELVEKSQIWDMGKDSILPALRLSYHHLSPHLRQCFAFCCVFPKDHKLGMDKLIQLWMANGFIPFKEPSKLYDFGVDIFNELVWRSFFQDVKEEYPGHITCKIHDLMHDLAQSIMRHECIAVESSKDVKVEGRIFHMFFGEASLQEISLNEDLCKARSLRSCLGTSVHKASRLFFLKQKYLRVWILNMGFRKYRDQSTI</sequence>
<accession>A0AAN7I614</accession>
<evidence type="ECO:0000256" key="1">
    <source>
        <dbReference type="ARBA" id="ARBA00022737"/>
    </source>
</evidence>
<dbReference type="EMBL" id="JAXUIC010000011">
    <property type="protein sequence ID" value="KAK4565202.1"/>
    <property type="molecule type" value="Genomic_DNA"/>
</dbReference>
<dbReference type="Gene3D" id="1.10.8.430">
    <property type="entry name" value="Helical domain of apoptotic protease-activating factors"/>
    <property type="match status" value="1"/>
</dbReference>
<name>A0AAN7I614_QUERU</name>
<dbReference type="SUPFAM" id="SSF52540">
    <property type="entry name" value="P-loop containing nucleoside triphosphate hydrolases"/>
    <property type="match status" value="1"/>
</dbReference>
<dbReference type="GO" id="GO:0005524">
    <property type="term" value="F:ATP binding"/>
    <property type="evidence" value="ECO:0007669"/>
    <property type="project" value="UniProtKB-KW"/>
</dbReference>
<dbReference type="GO" id="GO:0043531">
    <property type="term" value="F:ADP binding"/>
    <property type="evidence" value="ECO:0007669"/>
    <property type="project" value="InterPro"/>
</dbReference>
<evidence type="ECO:0000256" key="2">
    <source>
        <dbReference type="ARBA" id="ARBA00022741"/>
    </source>
</evidence>
<dbReference type="FunFam" id="3.40.50.300:FF:001091">
    <property type="entry name" value="Probable disease resistance protein At1g61300"/>
    <property type="match status" value="1"/>
</dbReference>
<feature type="domain" description="Disease resistance protein winged helix" evidence="7">
    <location>
        <begin position="406"/>
        <end position="476"/>
    </location>
</feature>
<evidence type="ECO:0000256" key="3">
    <source>
        <dbReference type="ARBA" id="ARBA00022821"/>
    </source>
</evidence>
<dbReference type="AlphaFoldDB" id="A0AAN7I614"/>
<keyword evidence="2" id="KW-0547">Nucleotide-binding</keyword>
<reference evidence="8 9" key="1">
    <citation type="journal article" date="2023" name="G3 (Bethesda)">
        <title>A haplotype-resolved chromosome-scale genome for Quercus rubra L. provides insights into the genetics of adaptive traits for red oak species.</title>
        <authorList>
            <person name="Kapoor B."/>
            <person name="Jenkins J."/>
            <person name="Schmutz J."/>
            <person name="Zhebentyayeva T."/>
            <person name="Kuelheim C."/>
            <person name="Coggeshall M."/>
            <person name="Heim C."/>
            <person name="Lasky J.R."/>
            <person name="Leites L."/>
            <person name="Islam-Faridi N."/>
            <person name="Romero-Severson J."/>
            <person name="DeLeo V.L."/>
            <person name="Lucas S.M."/>
            <person name="Lazic D."/>
            <person name="Gailing O."/>
            <person name="Carlson J."/>
            <person name="Staton M."/>
        </authorList>
    </citation>
    <scope>NUCLEOTIDE SEQUENCE [LARGE SCALE GENOMIC DNA]</scope>
    <source>
        <strain evidence="8">Pseudo-F2</strain>
    </source>
</reference>
<dbReference type="Pfam" id="PF00931">
    <property type="entry name" value="NB-ARC"/>
    <property type="match status" value="1"/>
</dbReference>
<evidence type="ECO:0000259" key="6">
    <source>
        <dbReference type="Pfam" id="PF18052"/>
    </source>
</evidence>
<dbReference type="InterPro" id="IPR036388">
    <property type="entry name" value="WH-like_DNA-bd_sf"/>
</dbReference>
<dbReference type="GO" id="GO:0006952">
    <property type="term" value="P:defense response"/>
    <property type="evidence" value="ECO:0007669"/>
    <property type="project" value="UniProtKB-KW"/>
</dbReference>
<keyword evidence="1" id="KW-0677">Repeat</keyword>
<protein>
    <recommendedName>
        <fullName evidence="10">Disease resistance protein RGA3</fullName>
    </recommendedName>
</protein>
<evidence type="ECO:0000313" key="9">
    <source>
        <dbReference type="Proteomes" id="UP001324115"/>
    </source>
</evidence>
<dbReference type="PRINTS" id="PR00364">
    <property type="entry name" value="DISEASERSIST"/>
</dbReference>
<evidence type="ECO:0000313" key="8">
    <source>
        <dbReference type="EMBL" id="KAK4565202.1"/>
    </source>
</evidence>
<dbReference type="Gene3D" id="1.20.5.4130">
    <property type="match status" value="1"/>
</dbReference>
<proteinExistence type="predicted"/>
<evidence type="ECO:0000256" key="4">
    <source>
        <dbReference type="ARBA" id="ARBA00022840"/>
    </source>
</evidence>
<dbReference type="PANTHER" id="PTHR36766:SF47">
    <property type="entry name" value="NB-ARC DOMAIN-CONTAINING PROTEIN"/>
    <property type="match status" value="1"/>
</dbReference>
<dbReference type="InterPro" id="IPR002182">
    <property type="entry name" value="NB-ARC"/>
</dbReference>
<dbReference type="InterPro" id="IPR042197">
    <property type="entry name" value="Apaf_helical"/>
</dbReference>
<dbReference type="InterPro" id="IPR027417">
    <property type="entry name" value="P-loop_NTPase"/>
</dbReference>
<dbReference type="InterPro" id="IPR058922">
    <property type="entry name" value="WHD_DRP"/>
</dbReference>